<protein>
    <recommendedName>
        <fullName evidence="5">Transposase</fullName>
    </recommendedName>
</protein>
<comment type="caution">
    <text evidence="3">The sequence shown here is derived from an EMBL/GenBank/DDBJ whole genome shotgun (WGS) entry which is preliminary data.</text>
</comment>
<dbReference type="PANTHER" id="PTHR35604">
    <property type="entry name" value="TRANSPOSASE INSH FOR INSERTION SEQUENCE ELEMENT IS5A-RELATED"/>
    <property type="match status" value="1"/>
</dbReference>
<name>A0ABN2L9C8_9ACTN</name>
<dbReference type="InterPro" id="IPR047629">
    <property type="entry name" value="IS1182_transpos"/>
</dbReference>
<dbReference type="Pfam" id="PF13751">
    <property type="entry name" value="DDE_Tnp_1_6"/>
    <property type="match status" value="1"/>
</dbReference>
<evidence type="ECO:0008006" key="5">
    <source>
        <dbReference type="Google" id="ProtNLM"/>
    </source>
</evidence>
<reference evidence="4" key="1">
    <citation type="journal article" date="2019" name="Int. J. Syst. Evol. Microbiol.">
        <title>The Global Catalogue of Microorganisms (GCM) 10K type strain sequencing project: providing services to taxonomists for standard genome sequencing and annotation.</title>
        <authorList>
            <consortium name="The Broad Institute Genomics Platform"/>
            <consortium name="The Broad Institute Genome Sequencing Center for Infectious Disease"/>
            <person name="Wu L."/>
            <person name="Ma J."/>
        </authorList>
    </citation>
    <scope>NUCLEOTIDE SEQUENCE [LARGE SCALE GENOMIC DNA]</scope>
    <source>
        <strain evidence="4">JCM 13249</strain>
    </source>
</reference>
<dbReference type="Pfam" id="PF05598">
    <property type="entry name" value="DUF772"/>
    <property type="match status" value="1"/>
</dbReference>
<dbReference type="InterPro" id="IPR008490">
    <property type="entry name" value="Transposase_InsH_N"/>
</dbReference>
<sequence length="525" mass="56782">MQGRSGSDRELLDTASLVGHLVPAGSVYAFLAEHRGRVFPDGMFADLFPSGKGRPSVPGEVIASVLVLQTLQDLSDSEAMAALRCDLRWKVACGLPIDHEGFHPTTLTVWRQRLRASDRPQRIFEAVREVIAATGVLSGRTRRALDSVVFDDAVATQDTVTQLIAAVRRVRRLVPGAAEVIAQRCHAHDWDDAGKPQIVWDDETARDALVSALVNDANTIIEALDGVELDEPAAQALALLALVAGQDVEPAEGSDGTDGRWRIARRVAAGRVISTVDPQARHVHKTVHHRQDGFKGHVAIEPDTGLFTAGELTEAGGADNHEAVVGLALLDDDLIDPADVGGFEVLADSAYGTGDALAALADAGHTPIIKPGPVRPAVAGGFTIDDFTVDETAATVTCPNQITRPIPASRGVTFGAACRGCPLRARCTNAKDGRILHLHPHDALLRQARRNWATRDDLTAAYRQHRPMVERSIAWLIGPKGRCRKLRYHGIDANDWWLHTRMAALNLRRLINLGLTHQTRSWALS</sequence>
<accession>A0ABN2L9C8</accession>
<organism evidence="3 4">
    <name type="scientific">Luedemannella helvata</name>
    <dbReference type="NCBI Taxonomy" id="349315"/>
    <lineage>
        <taxon>Bacteria</taxon>
        <taxon>Bacillati</taxon>
        <taxon>Actinomycetota</taxon>
        <taxon>Actinomycetes</taxon>
        <taxon>Micromonosporales</taxon>
        <taxon>Micromonosporaceae</taxon>
        <taxon>Luedemannella</taxon>
    </lineage>
</organism>
<gene>
    <name evidence="3" type="ORF">GCM10009681_57180</name>
</gene>
<evidence type="ECO:0000259" key="2">
    <source>
        <dbReference type="Pfam" id="PF13751"/>
    </source>
</evidence>
<dbReference type="NCBIfam" id="NF033551">
    <property type="entry name" value="transpos_IS1182"/>
    <property type="match status" value="1"/>
</dbReference>
<evidence type="ECO:0000313" key="3">
    <source>
        <dbReference type="EMBL" id="GAA1779372.1"/>
    </source>
</evidence>
<feature type="domain" description="Transposase DDE" evidence="2">
    <location>
        <begin position="415"/>
        <end position="511"/>
    </location>
</feature>
<feature type="domain" description="Transposase InsH N-terminal" evidence="1">
    <location>
        <begin position="42"/>
        <end position="113"/>
    </location>
</feature>
<dbReference type="Proteomes" id="UP001500655">
    <property type="component" value="Unassembled WGS sequence"/>
</dbReference>
<proteinExistence type="predicted"/>
<evidence type="ECO:0000259" key="1">
    <source>
        <dbReference type="Pfam" id="PF05598"/>
    </source>
</evidence>
<keyword evidence="4" id="KW-1185">Reference proteome</keyword>
<dbReference type="PANTHER" id="PTHR35604:SF2">
    <property type="entry name" value="TRANSPOSASE INSH FOR INSERTION SEQUENCE ELEMENT IS5A-RELATED"/>
    <property type="match status" value="1"/>
</dbReference>
<dbReference type="RefSeq" id="WP_344088994.1">
    <property type="nucleotide sequence ID" value="NZ_BAAALS010000077.1"/>
</dbReference>
<dbReference type="EMBL" id="BAAALS010000077">
    <property type="protein sequence ID" value="GAA1779372.1"/>
    <property type="molecule type" value="Genomic_DNA"/>
</dbReference>
<dbReference type="InterPro" id="IPR025668">
    <property type="entry name" value="Tnp_DDE_dom"/>
</dbReference>
<evidence type="ECO:0000313" key="4">
    <source>
        <dbReference type="Proteomes" id="UP001500655"/>
    </source>
</evidence>